<accession>A0A5J4UAI4</accession>
<comment type="caution">
    <text evidence="1">The sequence shown here is derived from an EMBL/GenBank/DDBJ whole genome shotgun (WGS) entry which is preliminary data.</text>
</comment>
<evidence type="ECO:0000313" key="2">
    <source>
        <dbReference type="Proteomes" id="UP000324800"/>
    </source>
</evidence>
<proteinExistence type="predicted"/>
<dbReference type="EMBL" id="SNRW01018584">
    <property type="protein sequence ID" value="KAA6367193.1"/>
    <property type="molecule type" value="Genomic_DNA"/>
</dbReference>
<organism evidence="1 2">
    <name type="scientific">Streblomastix strix</name>
    <dbReference type="NCBI Taxonomy" id="222440"/>
    <lineage>
        <taxon>Eukaryota</taxon>
        <taxon>Metamonada</taxon>
        <taxon>Preaxostyla</taxon>
        <taxon>Oxymonadida</taxon>
        <taxon>Streblomastigidae</taxon>
        <taxon>Streblomastix</taxon>
    </lineage>
</organism>
<reference evidence="1 2" key="1">
    <citation type="submission" date="2019-03" db="EMBL/GenBank/DDBJ databases">
        <title>Single cell metagenomics reveals metabolic interactions within the superorganism composed of flagellate Streblomastix strix and complex community of Bacteroidetes bacteria on its surface.</title>
        <authorList>
            <person name="Treitli S.C."/>
            <person name="Kolisko M."/>
            <person name="Husnik F."/>
            <person name="Keeling P."/>
            <person name="Hampl V."/>
        </authorList>
    </citation>
    <scope>NUCLEOTIDE SEQUENCE [LARGE SCALE GENOMIC DNA]</scope>
    <source>
        <strain evidence="1">ST1C</strain>
    </source>
</reference>
<dbReference type="AlphaFoldDB" id="A0A5J4UAI4"/>
<evidence type="ECO:0000313" key="1">
    <source>
        <dbReference type="EMBL" id="KAA6367193.1"/>
    </source>
</evidence>
<sequence>MLLMNELSLQTKGFQESTQLLSLTGKSSIILFESRLSVYYRPKVSKNLRLYSLSLDFQNSIDYVNLHSDQIIRGVKTFLSPIIAGKIIKHGGTSNQILLANGDTIEKDQLNYEPIENARYSSIAYGMYEQRIWGTLTTQNSRVYISLQITHSDPNTLTESGYTLFSIVDNAIKPKFSGTPTNIPLNAVMFAQKVIGYPICWNGAIPIDCFINPNGNVIINTMCQLHLPDDFCVQVCDSYAIHNQSVS</sequence>
<dbReference type="Proteomes" id="UP000324800">
    <property type="component" value="Unassembled WGS sequence"/>
</dbReference>
<name>A0A5J4UAI4_9EUKA</name>
<gene>
    <name evidence="1" type="ORF">EZS28_037279</name>
</gene>
<protein>
    <submittedName>
        <fullName evidence="1">Uncharacterized protein</fullName>
    </submittedName>
</protein>